<dbReference type="EMBL" id="VLJV01000001">
    <property type="protein sequence ID" value="TWH18554.1"/>
    <property type="molecule type" value="Genomic_DNA"/>
</dbReference>
<keyword evidence="2" id="KW-1185">Reference proteome</keyword>
<proteinExistence type="predicted"/>
<name>A0A660C847_9PSEU</name>
<dbReference type="RefSeq" id="WP_051758141.1">
    <property type="nucleotide sequence ID" value="NZ_JOIJ01000041.1"/>
</dbReference>
<protein>
    <recommendedName>
        <fullName evidence="3">Holliday junction resolvasome RuvABC endonuclease subunit</fullName>
    </recommendedName>
</protein>
<dbReference type="Proteomes" id="UP000317303">
    <property type="component" value="Unassembled WGS sequence"/>
</dbReference>
<dbReference type="OrthoDB" id="3359450at2"/>
<evidence type="ECO:0000313" key="2">
    <source>
        <dbReference type="Proteomes" id="UP000317303"/>
    </source>
</evidence>
<evidence type="ECO:0000313" key="1">
    <source>
        <dbReference type="EMBL" id="TWH18554.1"/>
    </source>
</evidence>
<reference evidence="1 2" key="1">
    <citation type="submission" date="2019-07" db="EMBL/GenBank/DDBJ databases">
        <title>R&amp;d 2014.</title>
        <authorList>
            <person name="Klenk H.-P."/>
        </authorList>
    </citation>
    <scope>NUCLEOTIDE SEQUENCE [LARGE SCALE GENOMIC DNA]</scope>
    <source>
        <strain evidence="1 2">DSM 43194</strain>
    </source>
</reference>
<organism evidence="1 2">
    <name type="scientific">Prauserella rugosa</name>
    <dbReference type="NCBI Taxonomy" id="43354"/>
    <lineage>
        <taxon>Bacteria</taxon>
        <taxon>Bacillati</taxon>
        <taxon>Actinomycetota</taxon>
        <taxon>Actinomycetes</taxon>
        <taxon>Pseudonocardiales</taxon>
        <taxon>Pseudonocardiaceae</taxon>
        <taxon>Prauserella</taxon>
    </lineage>
</organism>
<dbReference type="GO" id="GO:0003676">
    <property type="term" value="F:nucleic acid binding"/>
    <property type="evidence" value="ECO:0007669"/>
    <property type="project" value="InterPro"/>
</dbReference>
<dbReference type="AlphaFoldDB" id="A0A660C847"/>
<dbReference type="Gene3D" id="3.30.420.10">
    <property type="entry name" value="Ribonuclease H-like superfamily/Ribonuclease H"/>
    <property type="match status" value="1"/>
</dbReference>
<dbReference type="InterPro" id="IPR012337">
    <property type="entry name" value="RNaseH-like_sf"/>
</dbReference>
<gene>
    <name evidence="1" type="ORF">JD82_00373</name>
</gene>
<accession>A0A660C847</accession>
<dbReference type="SUPFAM" id="SSF53098">
    <property type="entry name" value="Ribonuclease H-like"/>
    <property type="match status" value="1"/>
</dbReference>
<sequence length="134" mass="14107">MDVVGYVADAELVVVEGPAYGASGASQHDRAGSWWQVVGRLLSSDVPVVVAAPATVKKFAAGSGRADKAAVAMSMARTWPQWDPLLAVRAEDMADAVACASLGLALLGLQPFPMQKWRQESLAKVQLPDEMEAA</sequence>
<comment type="caution">
    <text evidence="1">The sequence shown here is derived from an EMBL/GenBank/DDBJ whole genome shotgun (WGS) entry which is preliminary data.</text>
</comment>
<evidence type="ECO:0008006" key="3">
    <source>
        <dbReference type="Google" id="ProtNLM"/>
    </source>
</evidence>
<dbReference type="InterPro" id="IPR036397">
    <property type="entry name" value="RNaseH_sf"/>
</dbReference>